<evidence type="ECO:0000313" key="4">
    <source>
        <dbReference type="Proteomes" id="UP001321543"/>
    </source>
</evidence>
<protein>
    <recommendedName>
        <fullName evidence="5">Oligopeptide transport permease C-like N-terminal domain-containing protein</fullName>
    </recommendedName>
</protein>
<name>A0ABN6X986_9MICO</name>
<proteinExistence type="predicted"/>
<evidence type="ECO:0008006" key="5">
    <source>
        <dbReference type="Google" id="ProtNLM"/>
    </source>
</evidence>
<dbReference type="Proteomes" id="UP001321543">
    <property type="component" value="Chromosome"/>
</dbReference>
<keyword evidence="2" id="KW-0812">Transmembrane</keyword>
<feature type="transmembrane region" description="Helical" evidence="2">
    <location>
        <begin position="49"/>
        <end position="69"/>
    </location>
</feature>
<evidence type="ECO:0000313" key="3">
    <source>
        <dbReference type="EMBL" id="BDZ39976.1"/>
    </source>
</evidence>
<dbReference type="EMBL" id="AP027728">
    <property type="protein sequence ID" value="BDZ39976.1"/>
    <property type="molecule type" value="Genomic_DNA"/>
</dbReference>
<reference evidence="4" key="1">
    <citation type="journal article" date="2019" name="Int. J. Syst. Evol. Microbiol.">
        <title>The Global Catalogue of Microorganisms (GCM) 10K type strain sequencing project: providing services to taxonomists for standard genome sequencing and annotation.</title>
        <authorList>
            <consortium name="The Broad Institute Genomics Platform"/>
            <consortium name="The Broad Institute Genome Sequencing Center for Infectious Disease"/>
            <person name="Wu L."/>
            <person name="Ma J."/>
        </authorList>
    </citation>
    <scope>NUCLEOTIDE SEQUENCE [LARGE SCALE GENOMIC DNA]</scope>
    <source>
        <strain evidence="4">NBRC 106310</strain>
    </source>
</reference>
<accession>A0ABN6X986</accession>
<evidence type="ECO:0000256" key="1">
    <source>
        <dbReference type="SAM" id="MobiDB-lite"/>
    </source>
</evidence>
<feature type="compositionally biased region" description="Low complexity" evidence="1">
    <location>
        <begin position="78"/>
        <end position="87"/>
    </location>
</feature>
<keyword evidence="4" id="KW-1185">Reference proteome</keyword>
<gene>
    <name evidence="3" type="ORF">GCM10025863_25900</name>
</gene>
<feature type="region of interest" description="Disordered" evidence="1">
    <location>
        <begin position="70"/>
        <end position="94"/>
    </location>
</feature>
<evidence type="ECO:0000256" key="2">
    <source>
        <dbReference type="SAM" id="Phobius"/>
    </source>
</evidence>
<sequence length="94" mass="10204">MTGIPDSYDEMPTPQTAVLAAAPPRRKHWAEKVPVLAQLRQSVGLQRGMLVTGLAITILFIVIALLAPCSPRSRGRSSRPSTASRSAPSKRRTR</sequence>
<organism evidence="3 4">
    <name type="scientific">Microbacterium suwonense</name>
    <dbReference type="NCBI Taxonomy" id="683047"/>
    <lineage>
        <taxon>Bacteria</taxon>
        <taxon>Bacillati</taxon>
        <taxon>Actinomycetota</taxon>
        <taxon>Actinomycetes</taxon>
        <taxon>Micrococcales</taxon>
        <taxon>Microbacteriaceae</taxon>
        <taxon>Microbacterium</taxon>
    </lineage>
</organism>
<keyword evidence="2" id="KW-0472">Membrane</keyword>
<keyword evidence="2" id="KW-1133">Transmembrane helix</keyword>